<sequence>MTDIHLIDAMLCWNNGFDGATPAFKVFRHPDRNDTSRHYRHSVGACFDYWRELDEKGRLLQLMVEVWQISAFYEVPSSLVAEGLLVIPEYRGLLARDCLPERYHGEFNPALLHERGGEHLEDRLDRLEDTGKAAGIFRTEPE</sequence>
<organism evidence="1 2">
    <name type="scientific">Novosphingobium pentaromativorans</name>
    <dbReference type="NCBI Taxonomy" id="205844"/>
    <lineage>
        <taxon>Bacteria</taxon>
        <taxon>Pseudomonadati</taxon>
        <taxon>Pseudomonadota</taxon>
        <taxon>Alphaproteobacteria</taxon>
        <taxon>Sphingomonadales</taxon>
        <taxon>Sphingomonadaceae</taxon>
        <taxon>Novosphingobium</taxon>
    </lineage>
</organism>
<gene>
    <name evidence="1" type="ORF">DI555_06985</name>
</gene>
<name>A0A2W5NS33_9SPHN</name>
<proteinExistence type="predicted"/>
<comment type="caution">
    <text evidence="1">The sequence shown here is derived from an EMBL/GenBank/DDBJ whole genome shotgun (WGS) entry which is preliminary data.</text>
</comment>
<dbReference type="EMBL" id="QFPX01000005">
    <property type="protein sequence ID" value="PZQ55764.1"/>
    <property type="molecule type" value="Genomic_DNA"/>
</dbReference>
<protein>
    <submittedName>
        <fullName evidence="1">Uncharacterized protein</fullName>
    </submittedName>
</protein>
<dbReference type="Proteomes" id="UP000249082">
    <property type="component" value="Unassembled WGS sequence"/>
</dbReference>
<evidence type="ECO:0000313" key="1">
    <source>
        <dbReference type="EMBL" id="PZQ55764.1"/>
    </source>
</evidence>
<evidence type="ECO:0000313" key="2">
    <source>
        <dbReference type="Proteomes" id="UP000249082"/>
    </source>
</evidence>
<dbReference type="AlphaFoldDB" id="A0A2W5NS33"/>
<accession>A0A2W5NS33</accession>
<reference evidence="1 2" key="1">
    <citation type="submission" date="2017-08" db="EMBL/GenBank/DDBJ databases">
        <title>Infants hospitalized years apart are colonized by the same room-sourced microbial strains.</title>
        <authorList>
            <person name="Brooks B."/>
            <person name="Olm M.R."/>
            <person name="Firek B.A."/>
            <person name="Baker R."/>
            <person name="Thomas B.C."/>
            <person name="Morowitz M.J."/>
            <person name="Banfield J.F."/>
        </authorList>
    </citation>
    <scope>NUCLEOTIDE SEQUENCE [LARGE SCALE GENOMIC DNA]</scope>
    <source>
        <strain evidence="1">S2_005_002_R2_33</strain>
    </source>
</reference>